<evidence type="ECO:0000313" key="1">
    <source>
        <dbReference type="EMBL" id="CAB5503146.1"/>
    </source>
</evidence>
<evidence type="ECO:0000313" key="2">
    <source>
        <dbReference type="Proteomes" id="UP000643672"/>
    </source>
</evidence>
<accession>A0A8H8XDZ5</accession>
<keyword evidence="2" id="KW-1185">Reference proteome</keyword>
<gene>
    <name evidence="1" type="ORF">THERMOS_1738</name>
</gene>
<protein>
    <submittedName>
        <fullName evidence="1">Uncharacterized protein</fullName>
    </submittedName>
</protein>
<reference evidence="1 2" key="1">
    <citation type="submission" date="2020-05" db="EMBL/GenBank/DDBJ databases">
        <authorList>
            <person name="Petersen J."/>
            <person name="Sayavedra L."/>
        </authorList>
    </citation>
    <scope>NUCLEOTIDE SEQUENCE [LARGE SCALE GENOMIC DNA]</scope>
    <source>
        <strain evidence="1">B thermophilus SOXS</strain>
    </source>
</reference>
<dbReference type="AlphaFoldDB" id="A0A8H8XDZ5"/>
<proteinExistence type="predicted"/>
<name>A0A8H8XDZ5_9GAMM</name>
<organism evidence="1 2">
    <name type="scientific">Bathymodiolus thermophilus thioautotrophic gill symbiont</name>
    <dbReference type="NCBI Taxonomy" id="2360"/>
    <lineage>
        <taxon>Bacteria</taxon>
        <taxon>Pseudomonadati</taxon>
        <taxon>Pseudomonadota</taxon>
        <taxon>Gammaproteobacteria</taxon>
        <taxon>sulfur-oxidizing symbionts</taxon>
    </lineage>
</organism>
<dbReference type="EMBL" id="CAESAQ020000076">
    <property type="protein sequence ID" value="CAB5503146.1"/>
    <property type="molecule type" value="Genomic_DNA"/>
</dbReference>
<sequence length="47" mass="5368">MLIIHIYAKVSIGKIQFGNFIKSCPDKVKMGFKKNAKLVNDLHFICD</sequence>
<dbReference type="Proteomes" id="UP000643672">
    <property type="component" value="Unassembled WGS sequence"/>
</dbReference>
<comment type="caution">
    <text evidence="1">The sequence shown here is derived from an EMBL/GenBank/DDBJ whole genome shotgun (WGS) entry which is preliminary data.</text>
</comment>